<dbReference type="Pfam" id="PF26639">
    <property type="entry name" value="Het-6_barrel"/>
    <property type="match status" value="1"/>
</dbReference>
<evidence type="ECO:0000313" key="3">
    <source>
        <dbReference type="Proteomes" id="UP000250140"/>
    </source>
</evidence>
<keyword evidence="3" id="KW-1185">Reference proteome</keyword>
<accession>A0A8E2F6X4</accession>
<gene>
    <name evidence="2" type="ORF">AOQ84DRAFT_269871</name>
</gene>
<sequence length="62" mass="6871">RRVLYTKMGYMGIGPAACEIGDIVCVLFGGQVLYVLRPRNNGKYEFVGECYIHGLMDGQAVK</sequence>
<keyword evidence="1" id="KW-0472">Membrane</keyword>
<keyword evidence="1" id="KW-1133">Transmembrane helix</keyword>
<protein>
    <submittedName>
        <fullName evidence="2">Uncharacterized protein</fullName>
    </submittedName>
</protein>
<name>A0A8E2F6X4_9PEZI</name>
<dbReference type="EMBL" id="KV749050">
    <property type="protein sequence ID" value="OCL11408.1"/>
    <property type="molecule type" value="Genomic_DNA"/>
</dbReference>
<feature type="transmembrane region" description="Helical" evidence="1">
    <location>
        <begin position="12"/>
        <end position="36"/>
    </location>
</feature>
<dbReference type="PANTHER" id="PTHR24148:SF64">
    <property type="entry name" value="HETEROKARYON INCOMPATIBILITY DOMAIN-CONTAINING PROTEIN"/>
    <property type="match status" value="1"/>
</dbReference>
<organism evidence="2 3">
    <name type="scientific">Glonium stellatum</name>
    <dbReference type="NCBI Taxonomy" id="574774"/>
    <lineage>
        <taxon>Eukaryota</taxon>
        <taxon>Fungi</taxon>
        <taxon>Dikarya</taxon>
        <taxon>Ascomycota</taxon>
        <taxon>Pezizomycotina</taxon>
        <taxon>Dothideomycetes</taxon>
        <taxon>Pleosporomycetidae</taxon>
        <taxon>Gloniales</taxon>
        <taxon>Gloniaceae</taxon>
        <taxon>Glonium</taxon>
    </lineage>
</organism>
<keyword evidence="1" id="KW-0812">Transmembrane</keyword>
<dbReference type="InterPro" id="IPR052895">
    <property type="entry name" value="HetReg/Transcr_Mod"/>
</dbReference>
<evidence type="ECO:0000256" key="1">
    <source>
        <dbReference type="SAM" id="Phobius"/>
    </source>
</evidence>
<proteinExistence type="predicted"/>
<dbReference type="Proteomes" id="UP000250140">
    <property type="component" value="Unassembled WGS sequence"/>
</dbReference>
<dbReference type="AlphaFoldDB" id="A0A8E2F6X4"/>
<feature type="non-terminal residue" evidence="2">
    <location>
        <position position="1"/>
    </location>
</feature>
<dbReference type="OrthoDB" id="2157530at2759"/>
<reference evidence="2 3" key="1">
    <citation type="journal article" date="2016" name="Nat. Commun.">
        <title>Ectomycorrhizal ecology is imprinted in the genome of the dominant symbiotic fungus Cenococcum geophilum.</title>
        <authorList>
            <consortium name="DOE Joint Genome Institute"/>
            <person name="Peter M."/>
            <person name="Kohler A."/>
            <person name="Ohm R.A."/>
            <person name="Kuo A."/>
            <person name="Krutzmann J."/>
            <person name="Morin E."/>
            <person name="Arend M."/>
            <person name="Barry K.W."/>
            <person name="Binder M."/>
            <person name="Choi C."/>
            <person name="Clum A."/>
            <person name="Copeland A."/>
            <person name="Grisel N."/>
            <person name="Haridas S."/>
            <person name="Kipfer T."/>
            <person name="LaButti K."/>
            <person name="Lindquist E."/>
            <person name="Lipzen A."/>
            <person name="Maire R."/>
            <person name="Meier B."/>
            <person name="Mihaltcheva S."/>
            <person name="Molinier V."/>
            <person name="Murat C."/>
            <person name="Poggeler S."/>
            <person name="Quandt C.A."/>
            <person name="Sperisen C."/>
            <person name="Tritt A."/>
            <person name="Tisserant E."/>
            <person name="Crous P.W."/>
            <person name="Henrissat B."/>
            <person name="Nehls U."/>
            <person name="Egli S."/>
            <person name="Spatafora J.W."/>
            <person name="Grigoriev I.V."/>
            <person name="Martin F.M."/>
        </authorList>
    </citation>
    <scope>NUCLEOTIDE SEQUENCE [LARGE SCALE GENOMIC DNA]</scope>
    <source>
        <strain evidence="2 3">CBS 207.34</strain>
    </source>
</reference>
<evidence type="ECO:0000313" key="2">
    <source>
        <dbReference type="EMBL" id="OCL11408.1"/>
    </source>
</evidence>
<feature type="non-terminal residue" evidence="2">
    <location>
        <position position="62"/>
    </location>
</feature>
<dbReference type="PANTHER" id="PTHR24148">
    <property type="entry name" value="ANKYRIN REPEAT DOMAIN-CONTAINING PROTEIN 39 HOMOLOG-RELATED"/>
    <property type="match status" value="1"/>
</dbReference>